<protein>
    <submittedName>
        <fullName evidence="8">DUF1716 family protein</fullName>
    </submittedName>
</protein>
<dbReference type="EMBL" id="KE503207">
    <property type="protein sequence ID" value="EPX72839.1"/>
    <property type="molecule type" value="Genomic_DNA"/>
</dbReference>
<dbReference type="Gene3D" id="1.25.10.10">
    <property type="entry name" value="Leucine-rich Repeat Variant"/>
    <property type="match status" value="1"/>
</dbReference>
<dbReference type="SMART" id="SM01156">
    <property type="entry name" value="DUF1716"/>
    <property type="match status" value="1"/>
</dbReference>
<feature type="region of interest" description="Disordered" evidence="6">
    <location>
        <begin position="1"/>
        <end position="58"/>
    </location>
</feature>
<dbReference type="PANTHER" id="PTHR14978:SF0">
    <property type="entry name" value="BETA-CATENIN-LIKE PROTEIN 1"/>
    <property type="match status" value="1"/>
</dbReference>
<evidence type="ECO:0000259" key="7">
    <source>
        <dbReference type="SMART" id="SM01156"/>
    </source>
</evidence>
<dbReference type="InterPro" id="IPR013180">
    <property type="entry name" value="CTNNBL1_N"/>
</dbReference>
<evidence type="ECO:0000256" key="4">
    <source>
        <dbReference type="ARBA" id="ARBA00023054"/>
    </source>
</evidence>
<dbReference type="FunFam" id="1.25.10.10:FF:001136">
    <property type="entry name" value="Beta-catenin-like protein 1"/>
    <property type="match status" value="1"/>
</dbReference>
<dbReference type="SUPFAM" id="SSF48371">
    <property type="entry name" value="ARM repeat"/>
    <property type="match status" value="1"/>
</dbReference>
<dbReference type="PANTHER" id="PTHR14978">
    <property type="entry name" value="BETA-CATENIN-LIKE PROTEIN 1 NUCLEAR ASSOCIATED PROTEIN"/>
    <property type="match status" value="1"/>
</dbReference>
<dbReference type="OMA" id="TDWREQE"/>
<dbReference type="GO" id="GO:0010467">
    <property type="term" value="P:gene expression"/>
    <property type="evidence" value="ECO:0007669"/>
    <property type="project" value="UniProtKB-ARBA"/>
</dbReference>
<dbReference type="HOGENOM" id="CLU_017098_0_0_1"/>
<sequence>MNVDSIFKNANEPTKKRTLDDNDSTERSIGKRRVDEPEYQIMEDEEEFDEEGGRFFGSGLSEREKESLQFLDQNEGTEPSVALTPNELKKKVVKLEKVLNQNQELRSKYPESPEKFIESEADLDEEIRSFNIISEYPSLFPLFIKLGCVTTFLELLTHENADIMITVVDLFLELTNEDIDDDALSSLFKASIETGFLQVLVSGLKRLDEKNEADKHGVYSILSLFENLISIDSEVCSTVARKTDLLQWLLQRISVSETYISPNLQYSVELLAIFLSHSQEARKSVCESNGTDLLLRKVSPYRLRDPSQGLEEETMENVFDCLSSLTQEVYGKESFMKEEGIELLILNMKNKGKSRDSSFKVIDYLLFGPISMPYCQRFVEAGGLKYIFSTFMKSQSSETIDHILAIFCSLFRSLPADTIERMRFFRKFSESNYEKTRKCFAIFCKLNAQLEKVSKERDSDQTSETEEEKSTRWFLVQIDHGLFAFQSVIVILGWLSVEDDSMLETIRLLLKEANYSMNDLKEKLRSYYDSLEDPANQNEESDGAYRIEEKPMIAALLDAFPEN</sequence>
<gene>
    <name evidence="8" type="ORF">SOCG_00601</name>
</gene>
<dbReference type="Proteomes" id="UP000016088">
    <property type="component" value="Unassembled WGS sequence"/>
</dbReference>
<name>S9RFH5_SCHOY</name>
<evidence type="ECO:0000256" key="1">
    <source>
        <dbReference type="ARBA" id="ARBA00004123"/>
    </source>
</evidence>
<dbReference type="AlphaFoldDB" id="S9RFH5"/>
<dbReference type="eggNOG" id="KOG2734">
    <property type="taxonomic scope" value="Eukaryota"/>
</dbReference>
<evidence type="ECO:0000256" key="2">
    <source>
        <dbReference type="ARBA" id="ARBA00022553"/>
    </source>
</evidence>
<proteinExistence type="predicted"/>
<evidence type="ECO:0000313" key="9">
    <source>
        <dbReference type="Proteomes" id="UP000016088"/>
    </source>
</evidence>
<evidence type="ECO:0000256" key="6">
    <source>
        <dbReference type="SAM" id="MobiDB-lite"/>
    </source>
</evidence>
<feature type="compositionally biased region" description="Acidic residues" evidence="6">
    <location>
        <begin position="37"/>
        <end position="50"/>
    </location>
</feature>
<accession>S9RFH5</accession>
<organism evidence="8 9">
    <name type="scientific">Schizosaccharomyces octosporus (strain yFS286)</name>
    <name type="common">Fission yeast</name>
    <name type="synonym">Octosporomyces octosporus</name>
    <dbReference type="NCBI Taxonomy" id="483514"/>
    <lineage>
        <taxon>Eukaryota</taxon>
        <taxon>Fungi</taxon>
        <taxon>Dikarya</taxon>
        <taxon>Ascomycota</taxon>
        <taxon>Taphrinomycotina</taxon>
        <taxon>Schizosaccharomycetes</taxon>
        <taxon>Schizosaccharomycetales</taxon>
        <taxon>Schizosaccharomycetaceae</taxon>
        <taxon>Schizosaccharomyces</taxon>
    </lineage>
</organism>
<keyword evidence="9" id="KW-1185">Reference proteome</keyword>
<dbReference type="RefSeq" id="XP_013018475.1">
    <property type="nucleotide sequence ID" value="XM_013163021.1"/>
</dbReference>
<dbReference type="GO" id="GO:0005681">
    <property type="term" value="C:spliceosomal complex"/>
    <property type="evidence" value="ECO:0007669"/>
    <property type="project" value="TreeGrafter"/>
</dbReference>
<feature type="domain" description="Beta-catenin-like protein 1 N-terminal" evidence="7">
    <location>
        <begin position="60"/>
        <end position="168"/>
    </location>
</feature>
<dbReference type="InterPro" id="IPR039678">
    <property type="entry name" value="CTNNBL1"/>
</dbReference>
<reference evidence="8 9" key="1">
    <citation type="journal article" date="2011" name="Science">
        <title>Comparative functional genomics of the fission yeasts.</title>
        <authorList>
            <person name="Rhind N."/>
            <person name="Chen Z."/>
            <person name="Yassour M."/>
            <person name="Thompson D.A."/>
            <person name="Haas B.J."/>
            <person name="Habib N."/>
            <person name="Wapinski I."/>
            <person name="Roy S."/>
            <person name="Lin M.F."/>
            <person name="Heiman D.I."/>
            <person name="Young S.K."/>
            <person name="Furuya K."/>
            <person name="Guo Y."/>
            <person name="Pidoux A."/>
            <person name="Chen H.M."/>
            <person name="Robbertse B."/>
            <person name="Goldberg J.M."/>
            <person name="Aoki K."/>
            <person name="Bayne E.H."/>
            <person name="Berlin A.M."/>
            <person name="Desjardins C.A."/>
            <person name="Dobbs E."/>
            <person name="Dukaj L."/>
            <person name="Fan L."/>
            <person name="FitzGerald M.G."/>
            <person name="French C."/>
            <person name="Gujja S."/>
            <person name="Hansen K."/>
            <person name="Keifenheim D."/>
            <person name="Levin J.Z."/>
            <person name="Mosher R.A."/>
            <person name="Mueller C.A."/>
            <person name="Pfiffner J."/>
            <person name="Priest M."/>
            <person name="Russ C."/>
            <person name="Smialowska A."/>
            <person name="Swoboda P."/>
            <person name="Sykes S.M."/>
            <person name="Vaughn M."/>
            <person name="Vengrova S."/>
            <person name="Yoder R."/>
            <person name="Zeng Q."/>
            <person name="Allshire R."/>
            <person name="Baulcombe D."/>
            <person name="Birren B.W."/>
            <person name="Brown W."/>
            <person name="Ekwall K."/>
            <person name="Kellis M."/>
            <person name="Leatherwood J."/>
            <person name="Levin H."/>
            <person name="Margalit H."/>
            <person name="Martienssen R."/>
            <person name="Nieduszynski C.A."/>
            <person name="Spatafora J.W."/>
            <person name="Friedman N."/>
            <person name="Dalgaard J.Z."/>
            <person name="Baumann P."/>
            <person name="Niki H."/>
            <person name="Regev A."/>
            <person name="Nusbaum C."/>
        </authorList>
    </citation>
    <scope>NUCLEOTIDE SEQUENCE [LARGE SCALE GENOMIC DNA]</scope>
    <source>
        <strain evidence="9">yFS286</strain>
    </source>
</reference>
<dbReference type="OrthoDB" id="1898821at2759"/>
<dbReference type="InterPro" id="IPR011989">
    <property type="entry name" value="ARM-like"/>
</dbReference>
<evidence type="ECO:0000313" key="8">
    <source>
        <dbReference type="EMBL" id="EPX72839.1"/>
    </source>
</evidence>
<keyword evidence="5" id="KW-0539">Nucleus</keyword>
<dbReference type="Pfam" id="PF08216">
    <property type="entry name" value="CTNNBL"/>
    <property type="match status" value="1"/>
</dbReference>
<keyword evidence="2" id="KW-0597">Phosphoprotein</keyword>
<dbReference type="InterPro" id="IPR016024">
    <property type="entry name" value="ARM-type_fold"/>
</dbReference>
<dbReference type="GeneID" id="25029585"/>
<evidence type="ECO:0000256" key="5">
    <source>
        <dbReference type="ARBA" id="ARBA00023242"/>
    </source>
</evidence>
<feature type="compositionally biased region" description="Basic and acidic residues" evidence="6">
    <location>
        <begin position="13"/>
        <end position="36"/>
    </location>
</feature>
<keyword evidence="3" id="KW-0677">Repeat</keyword>
<comment type="subcellular location">
    <subcellularLocation>
        <location evidence="1">Nucleus</location>
    </subcellularLocation>
</comment>
<dbReference type="VEuPathDB" id="FungiDB:SOCG_00601"/>
<keyword evidence="4" id="KW-0175">Coiled coil</keyword>
<evidence type="ECO:0000256" key="3">
    <source>
        <dbReference type="ARBA" id="ARBA00022737"/>
    </source>
</evidence>